<comment type="similarity">
    <text evidence="1 4">Belongs to the carbohydrate kinase PfkB family.</text>
</comment>
<evidence type="ECO:0000313" key="7">
    <source>
        <dbReference type="Proteomes" id="UP001596455"/>
    </source>
</evidence>
<dbReference type="RefSeq" id="WP_382392287.1">
    <property type="nucleotide sequence ID" value="NZ_JBHTCQ010000001.1"/>
</dbReference>
<keyword evidence="2 4" id="KW-0808">Transferase</keyword>
<comment type="caution">
    <text evidence="6">The sequence shown here is derived from an EMBL/GenBank/DDBJ whole genome shotgun (WGS) entry which is preliminary data.</text>
</comment>
<dbReference type="Proteomes" id="UP001596455">
    <property type="component" value="Unassembled WGS sequence"/>
</dbReference>
<keyword evidence="7" id="KW-1185">Reference proteome</keyword>
<feature type="domain" description="Carbohydrate kinase PfkB" evidence="5">
    <location>
        <begin position="8"/>
        <end position="125"/>
    </location>
</feature>
<name>A0ABW2Q6A2_9MICO</name>
<dbReference type="SUPFAM" id="SSF53613">
    <property type="entry name" value="Ribokinase-like"/>
    <property type="match status" value="1"/>
</dbReference>
<reference evidence="7" key="1">
    <citation type="journal article" date="2019" name="Int. J. Syst. Evol. Microbiol.">
        <title>The Global Catalogue of Microorganisms (GCM) 10K type strain sequencing project: providing services to taxonomists for standard genome sequencing and annotation.</title>
        <authorList>
            <consortium name="The Broad Institute Genomics Platform"/>
            <consortium name="The Broad Institute Genome Sequencing Center for Infectious Disease"/>
            <person name="Wu L."/>
            <person name="Ma J."/>
        </authorList>
    </citation>
    <scope>NUCLEOTIDE SEQUENCE [LARGE SCALE GENOMIC DNA]</scope>
    <source>
        <strain evidence="7">JCM 1490</strain>
    </source>
</reference>
<proteinExistence type="inferred from homology"/>
<gene>
    <name evidence="6" type="ORF">ACFQQL_06080</name>
</gene>
<dbReference type="InterPro" id="IPR002139">
    <property type="entry name" value="Ribo/fructo_kinase"/>
</dbReference>
<evidence type="ECO:0000256" key="2">
    <source>
        <dbReference type="ARBA" id="ARBA00022679"/>
    </source>
</evidence>
<dbReference type="GO" id="GO:0016301">
    <property type="term" value="F:kinase activity"/>
    <property type="evidence" value="ECO:0007669"/>
    <property type="project" value="UniProtKB-KW"/>
</dbReference>
<evidence type="ECO:0000313" key="6">
    <source>
        <dbReference type="EMBL" id="MFC7404671.1"/>
    </source>
</evidence>
<evidence type="ECO:0000259" key="5">
    <source>
        <dbReference type="Pfam" id="PF00294"/>
    </source>
</evidence>
<sequence length="311" mass="31220">MTTATRPRLVFAGAITIDAIALVGSFPMPDSRQVAHQLAYAGGGPAATAAVAAARLGADVAMVGAVGQDEEGERAVAALRAEGIDPSGVAAVRGRRTGASVILVDAGRGTRAIATRPVPDLELGDTGARLIDAAEWVHADHLGWRSVHDHLARTTAKTRLSVDGGNPIAGFTATGADLYVPTVAALEERFGVLSVDDLLVRAVGDGARVVVATRGAAGSIALDAEGARHEAPGHPVDVISTLGAGDVFHGALLAALAGGLPISAALPYANVAAALSCRGLDGRSAIPTDAEVRAVLDGPAPAPPRPAEEAR</sequence>
<evidence type="ECO:0000256" key="1">
    <source>
        <dbReference type="ARBA" id="ARBA00010688"/>
    </source>
</evidence>
<evidence type="ECO:0000256" key="3">
    <source>
        <dbReference type="ARBA" id="ARBA00022777"/>
    </source>
</evidence>
<evidence type="ECO:0000256" key="4">
    <source>
        <dbReference type="RuleBase" id="RU003704"/>
    </source>
</evidence>
<dbReference type="Pfam" id="PF00294">
    <property type="entry name" value="PfkB"/>
    <property type="match status" value="2"/>
</dbReference>
<protein>
    <submittedName>
        <fullName evidence="6">Carbohydrate kinase family protein</fullName>
        <ecNumber evidence="6">2.7.1.-</ecNumber>
    </submittedName>
</protein>
<dbReference type="PANTHER" id="PTHR42774">
    <property type="entry name" value="PHOSPHOTRANSFERASE SYSTEM TRANSPORT PROTEIN"/>
    <property type="match status" value="1"/>
</dbReference>
<dbReference type="EC" id="2.7.1.-" evidence="6"/>
<dbReference type="InterPro" id="IPR029056">
    <property type="entry name" value="Ribokinase-like"/>
</dbReference>
<keyword evidence="3 4" id="KW-0418">Kinase</keyword>
<dbReference type="InterPro" id="IPR002173">
    <property type="entry name" value="Carboh/pur_kinase_PfkB_CS"/>
</dbReference>
<dbReference type="PANTHER" id="PTHR42774:SF3">
    <property type="entry name" value="KETOHEXOKINASE"/>
    <property type="match status" value="1"/>
</dbReference>
<feature type="domain" description="Carbohydrate kinase PfkB" evidence="5">
    <location>
        <begin position="175"/>
        <end position="288"/>
    </location>
</feature>
<organism evidence="6 7">
    <name type="scientific">Georgenia alba</name>
    <dbReference type="NCBI Taxonomy" id="2233858"/>
    <lineage>
        <taxon>Bacteria</taxon>
        <taxon>Bacillati</taxon>
        <taxon>Actinomycetota</taxon>
        <taxon>Actinomycetes</taxon>
        <taxon>Micrococcales</taxon>
        <taxon>Bogoriellaceae</taxon>
        <taxon>Georgenia</taxon>
    </lineage>
</organism>
<dbReference type="Gene3D" id="3.40.1190.20">
    <property type="match status" value="1"/>
</dbReference>
<dbReference type="InterPro" id="IPR052562">
    <property type="entry name" value="Ketohexokinase-related"/>
</dbReference>
<accession>A0ABW2Q6A2</accession>
<dbReference type="InterPro" id="IPR011611">
    <property type="entry name" value="PfkB_dom"/>
</dbReference>
<dbReference type="PROSITE" id="PS00584">
    <property type="entry name" value="PFKB_KINASES_2"/>
    <property type="match status" value="1"/>
</dbReference>
<dbReference type="EMBL" id="JBHTCQ010000001">
    <property type="protein sequence ID" value="MFC7404671.1"/>
    <property type="molecule type" value="Genomic_DNA"/>
</dbReference>
<dbReference type="PRINTS" id="PR00990">
    <property type="entry name" value="RIBOKINASE"/>
</dbReference>